<dbReference type="InterPro" id="IPR036059">
    <property type="entry name" value="TldD/PmbA_sf"/>
</dbReference>
<evidence type="ECO:0000256" key="3">
    <source>
        <dbReference type="ARBA" id="ARBA00022801"/>
    </source>
</evidence>
<dbReference type="InterPro" id="IPR002510">
    <property type="entry name" value="Metalloprtase-TldD/E_N"/>
</dbReference>
<dbReference type="Proteomes" id="UP000748308">
    <property type="component" value="Unassembled WGS sequence"/>
</dbReference>
<accession>A0A938BRW6</accession>
<feature type="domain" description="Metalloprotease TldD/E N-terminal" evidence="5">
    <location>
        <begin position="19"/>
        <end position="83"/>
    </location>
</feature>
<dbReference type="AlphaFoldDB" id="A0A938BRW6"/>
<evidence type="ECO:0000256" key="2">
    <source>
        <dbReference type="ARBA" id="ARBA00022670"/>
    </source>
</evidence>
<keyword evidence="3" id="KW-0378">Hydrolase</keyword>
<dbReference type="InterPro" id="IPR045569">
    <property type="entry name" value="Metalloprtase-TldD/E_C"/>
</dbReference>
<dbReference type="Gene3D" id="3.30.2290.10">
    <property type="entry name" value="PmbA/TldD superfamily"/>
    <property type="match status" value="1"/>
</dbReference>
<dbReference type="PANTHER" id="PTHR30624:SF10">
    <property type="entry name" value="CONSERVED PROTEIN"/>
    <property type="match status" value="1"/>
</dbReference>
<evidence type="ECO:0000256" key="1">
    <source>
        <dbReference type="ARBA" id="ARBA00005836"/>
    </source>
</evidence>
<dbReference type="PANTHER" id="PTHR30624">
    <property type="entry name" value="UNCHARACTERIZED PROTEIN TLDD AND PMBA"/>
    <property type="match status" value="1"/>
</dbReference>
<feature type="domain" description="Metalloprotease TldD/E C-terminal" evidence="6">
    <location>
        <begin position="232"/>
        <end position="475"/>
    </location>
</feature>
<dbReference type="GO" id="GO:0006508">
    <property type="term" value="P:proteolysis"/>
    <property type="evidence" value="ECO:0007669"/>
    <property type="project" value="UniProtKB-KW"/>
</dbReference>
<dbReference type="EMBL" id="VGIY01000484">
    <property type="protein sequence ID" value="MBM3318782.1"/>
    <property type="molecule type" value="Genomic_DNA"/>
</dbReference>
<dbReference type="SUPFAM" id="SSF111283">
    <property type="entry name" value="Putative modulator of DNA gyrase, PmbA/TldD"/>
    <property type="match status" value="1"/>
</dbReference>
<protein>
    <submittedName>
        <fullName evidence="7">TldD/PmbA family protein</fullName>
    </submittedName>
</protein>
<evidence type="ECO:0000313" key="8">
    <source>
        <dbReference type="Proteomes" id="UP000748308"/>
    </source>
</evidence>
<gene>
    <name evidence="7" type="ORF">FJY75_13110</name>
</gene>
<keyword evidence="2" id="KW-0645">Protease</keyword>
<keyword evidence="4" id="KW-0482">Metalloprotease</keyword>
<organism evidence="7 8">
    <name type="scientific">Eiseniibacteriota bacterium</name>
    <dbReference type="NCBI Taxonomy" id="2212470"/>
    <lineage>
        <taxon>Bacteria</taxon>
        <taxon>Candidatus Eiseniibacteriota</taxon>
    </lineage>
</organism>
<evidence type="ECO:0000259" key="6">
    <source>
        <dbReference type="Pfam" id="PF19289"/>
    </source>
</evidence>
<comment type="caution">
    <text evidence="7">The sequence shown here is derived from an EMBL/GenBank/DDBJ whole genome shotgun (WGS) entry which is preliminary data.</text>
</comment>
<reference evidence="7" key="1">
    <citation type="submission" date="2019-03" db="EMBL/GenBank/DDBJ databases">
        <title>Lake Tanganyika Metagenome-Assembled Genomes (MAGs).</title>
        <authorList>
            <person name="Tran P."/>
        </authorList>
    </citation>
    <scope>NUCLEOTIDE SEQUENCE</scope>
    <source>
        <strain evidence="7">M_DeepCast_400m_m2_100</strain>
    </source>
</reference>
<dbReference type="Pfam" id="PF01523">
    <property type="entry name" value="PmbA_TldD_1st"/>
    <property type="match status" value="1"/>
</dbReference>
<proteinExistence type="inferred from homology"/>
<dbReference type="Pfam" id="PF19289">
    <property type="entry name" value="PmbA_TldD_3rd"/>
    <property type="match status" value="1"/>
</dbReference>
<dbReference type="InterPro" id="IPR035068">
    <property type="entry name" value="TldD/PmbA_N"/>
</dbReference>
<evidence type="ECO:0000313" key="7">
    <source>
        <dbReference type="EMBL" id="MBM3318782.1"/>
    </source>
</evidence>
<comment type="similarity">
    <text evidence="1">Belongs to the peptidase U62 family.</text>
</comment>
<evidence type="ECO:0000259" key="5">
    <source>
        <dbReference type="Pfam" id="PF01523"/>
    </source>
</evidence>
<dbReference type="GO" id="GO:0008237">
    <property type="term" value="F:metallopeptidase activity"/>
    <property type="evidence" value="ECO:0007669"/>
    <property type="project" value="UniProtKB-KW"/>
</dbReference>
<sequence length="479" mass="52855">MAVELREHFRQALPKSGFCSLRAEHQQDEVIQVRQGVLQPIRTFEDEGAMVTRIEGGGLGYAATSDLAASGLREAIDRASRWAAATAGRSVFDFSKVAMPHPKGEYETPVAQPWDGVALADKIDFVRRECERLKVDDRIADWEAGVWYSKTTTRYYTNEGGEARRVIHRMYPFMRATAAEGDRSQSRGFGGNPGGVTVQGGLEVLEWCGWTQAAPQLAAEALELLAAPNCPTEKMDLLLDSDQMYLQIHESIGHPLELDRILGDERNYAGTSFVKLEDIGSFRYGSDLLNIVFDPTDPHAFASYDFDDDGVKAEKLYIIEKGILKRALGSLISQTRAGVPGVANSRADGWRRPPIDRMANINLEAGDATLEAMIGAVERGIFMKSNNSWSIDDSRNKFQFGCEYGRLIENGKLTTVVRNPNYRGISSAFWNNLKRVGGRSTVRHMGAVNCGKGEPNQTMRVGHVTPPALFAQVEVFGGV</sequence>
<dbReference type="GO" id="GO:0005829">
    <property type="term" value="C:cytosol"/>
    <property type="evidence" value="ECO:0007669"/>
    <property type="project" value="TreeGrafter"/>
</dbReference>
<name>A0A938BRW6_UNCEI</name>
<dbReference type="InterPro" id="IPR051463">
    <property type="entry name" value="Peptidase_U62_metallo"/>
</dbReference>
<evidence type="ECO:0000256" key="4">
    <source>
        <dbReference type="ARBA" id="ARBA00023049"/>
    </source>
</evidence>